<name>A0A6J5NRV5_9CAUD</name>
<accession>A0A6J5NRV5</accession>
<dbReference type="EMBL" id="LR796724">
    <property type="protein sequence ID" value="CAB4161747.1"/>
    <property type="molecule type" value="Genomic_DNA"/>
</dbReference>
<evidence type="ECO:0000313" key="1">
    <source>
        <dbReference type="EMBL" id="CAB4161747.1"/>
    </source>
</evidence>
<reference evidence="1" key="1">
    <citation type="submission" date="2020-04" db="EMBL/GenBank/DDBJ databases">
        <authorList>
            <person name="Chiriac C."/>
            <person name="Salcher M."/>
            <person name="Ghai R."/>
            <person name="Kavagutti S V."/>
        </authorList>
    </citation>
    <scope>NUCLEOTIDE SEQUENCE</scope>
</reference>
<protein>
    <submittedName>
        <fullName evidence="1">Uncharacterized protein</fullName>
    </submittedName>
</protein>
<gene>
    <name evidence="1" type="ORF">UFOVP776_22</name>
</gene>
<sequence>MPLISSMTPKALRANIKAEIEAGKPPKQAVAIAYSVKREAEKKPKPKK</sequence>
<organism evidence="1">
    <name type="scientific">uncultured Caudovirales phage</name>
    <dbReference type="NCBI Taxonomy" id="2100421"/>
    <lineage>
        <taxon>Viruses</taxon>
        <taxon>Duplodnaviria</taxon>
        <taxon>Heunggongvirae</taxon>
        <taxon>Uroviricota</taxon>
        <taxon>Caudoviricetes</taxon>
        <taxon>Peduoviridae</taxon>
        <taxon>Maltschvirus</taxon>
        <taxon>Maltschvirus maltsch</taxon>
    </lineage>
</organism>
<proteinExistence type="predicted"/>